<comment type="catalytic activity">
    <reaction evidence="8">
        <text>L-histidyl-[protein] + UTP = N(tele)-(5'-uridylyl)-L-histidyl-[protein] + diphosphate</text>
        <dbReference type="Rhea" id="RHEA:83891"/>
        <dbReference type="Rhea" id="RHEA-COMP:9745"/>
        <dbReference type="Rhea" id="RHEA-COMP:20239"/>
        <dbReference type="ChEBI" id="CHEBI:29979"/>
        <dbReference type="ChEBI" id="CHEBI:33019"/>
        <dbReference type="ChEBI" id="CHEBI:46398"/>
        <dbReference type="ChEBI" id="CHEBI:233474"/>
    </reaction>
</comment>
<comment type="cofactor">
    <cofactor evidence="8">
        <name>Mg(2+)</name>
        <dbReference type="ChEBI" id="CHEBI:18420"/>
    </cofactor>
    <cofactor evidence="8">
        <name>Mn(2+)</name>
        <dbReference type="ChEBI" id="CHEBI:29035"/>
    </cofactor>
</comment>
<dbReference type="GO" id="GO:0000287">
    <property type="term" value="F:magnesium ion binding"/>
    <property type="evidence" value="ECO:0007669"/>
    <property type="project" value="UniProtKB-UniRule"/>
</dbReference>
<feature type="binding site" evidence="8">
    <location>
        <position position="90"/>
    </location>
    <ligand>
        <name>ATP</name>
        <dbReference type="ChEBI" id="CHEBI:30616"/>
    </ligand>
</feature>
<comment type="catalytic activity">
    <reaction evidence="8">
        <text>L-threonyl-[protein] + ATP = 3-O-(5'-adenylyl)-L-threonyl-[protein] + diphosphate</text>
        <dbReference type="Rhea" id="RHEA:54292"/>
        <dbReference type="Rhea" id="RHEA-COMP:11060"/>
        <dbReference type="Rhea" id="RHEA-COMP:13847"/>
        <dbReference type="ChEBI" id="CHEBI:30013"/>
        <dbReference type="ChEBI" id="CHEBI:30616"/>
        <dbReference type="ChEBI" id="CHEBI:33019"/>
        <dbReference type="ChEBI" id="CHEBI:138113"/>
        <dbReference type="EC" id="2.7.7.108"/>
    </reaction>
</comment>
<feature type="binding site" evidence="8">
    <location>
        <position position="256"/>
    </location>
    <ligand>
        <name>Mg(2+)</name>
        <dbReference type="ChEBI" id="CHEBI:18420"/>
    </ligand>
</feature>
<dbReference type="PANTHER" id="PTHR32057:SF14">
    <property type="entry name" value="PROTEIN ADENYLYLTRANSFERASE SELO, MITOCHONDRIAL"/>
    <property type="match status" value="1"/>
</dbReference>
<feature type="binding site" evidence="8">
    <location>
        <position position="93"/>
    </location>
    <ligand>
        <name>ATP</name>
        <dbReference type="ChEBI" id="CHEBI:30616"/>
    </ligand>
</feature>
<evidence type="ECO:0000256" key="3">
    <source>
        <dbReference type="ARBA" id="ARBA00022695"/>
    </source>
</evidence>
<keyword evidence="2 8" id="KW-0808">Transferase</keyword>
<evidence type="ECO:0000256" key="5">
    <source>
        <dbReference type="ARBA" id="ARBA00022741"/>
    </source>
</evidence>
<dbReference type="NCBIfam" id="NF000658">
    <property type="entry name" value="PRK00029.1"/>
    <property type="match status" value="1"/>
</dbReference>
<evidence type="ECO:0000256" key="2">
    <source>
        <dbReference type="ARBA" id="ARBA00022679"/>
    </source>
</evidence>
<feature type="binding site" evidence="8">
    <location>
        <position position="125"/>
    </location>
    <ligand>
        <name>ATP</name>
        <dbReference type="ChEBI" id="CHEBI:30616"/>
    </ligand>
</feature>
<comment type="catalytic activity">
    <reaction evidence="8">
        <text>L-tyrosyl-[protein] + UTP = O-(5'-uridylyl)-L-tyrosyl-[protein] + diphosphate</text>
        <dbReference type="Rhea" id="RHEA:83887"/>
        <dbReference type="Rhea" id="RHEA-COMP:10136"/>
        <dbReference type="Rhea" id="RHEA-COMP:20238"/>
        <dbReference type="ChEBI" id="CHEBI:33019"/>
        <dbReference type="ChEBI" id="CHEBI:46398"/>
        <dbReference type="ChEBI" id="CHEBI:46858"/>
        <dbReference type="ChEBI" id="CHEBI:90602"/>
    </reaction>
</comment>
<evidence type="ECO:0000256" key="8">
    <source>
        <dbReference type="HAMAP-Rule" id="MF_00692"/>
    </source>
</evidence>
<dbReference type="GO" id="GO:0070733">
    <property type="term" value="F:AMPylase activity"/>
    <property type="evidence" value="ECO:0007669"/>
    <property type="project" value="UniProtKB-EC"/>
</dbReference>
<comment type="function">
    <text evidence="8">Nucleotidyltransferase involved in the post-translational modification of proteins. It can catalyze the addition of adenosine monophosphate (AMP) or uridine monophosphate (UMP) to a protein, resulting in modifications known as AMPylation and UMPylation.</text>
</comment>
<dbReference type="RefSeq" id="WP_091766561.1">
    <property type="nucleotide sequence ID" value="NZ_FNHG01000002.1"/>
</dbReference>
<dbReference type="AlphaFoldDB" id="A0A1G9N8T9"/>
<feature type="binding site" evidence="8">
    <location>
        <position position="265"/>
    </location>
    <ligand>
        <name>Mg(2+)</name>
        <dbReference type="ChEBI" id="CHEBI:18420"/>
    </ligand>
</feature>
<keyword evidence="3 8" id="KW-0548">Nucleotidyltransferase</keyword>
<feature type="binding site" evidence="8">
    <location>
        <position position="126"/>
    </location>
    <ligand>
        <name>ATP</name>
        <dbReference type="ChEBI" id="CHEBI:30616"/>
    </ligand>
</feature>
<feature type="binding site" evidence="8">
    <location>
        <position position="92"/>
    </location>
    <ligand>
        <name>ATP</name>
        <dbReference type="ChEBI" id="CHEBI:30616"/>
    </ligand>
</feature>
<comment type="catalytic activity">
    <reaction evidence="8">
        <text>L-tyrosyl-[protein] + ATP = O-(5'-adenylyl)-L-tyrosyl-[protein] + diphosphate</text>
        <dbReference type="Rhea" id="RHEA:54288"/>
        <dbReference type="Rhea" id="RHEA-COMP:10136"/>
        <dbReference type="Rhea" id="RHEA-COMP:13846"/>
        <dbReference type="ChEBI" id="CHEBI:30616"/>
        <dbReference type="ChEBI" id="CHEBI:33019"/>
        <dbReference type="ChEBI" id="CHEBI:46858"/>
        <dbReference type="ChEBI" id="CHEBI:83624"/>
        <dbReference type="EC" id="2.7.7.108"/>
    </reaction>
</comment>
<keyword evidence="5 8" id="KW-0547">Nucleotide-binding</keyword>
<evidence type="ECO:0000256" key="4">
    <source>
        <dbReference type="ARBA" id="ARBA00022723"/>
    </source>
</evidence>
<keyword evidence="8" id="KW-0464">Manganese</keyword>
<keyword evidence="6 8" id="KW-0067">ATP-binding</keyword>
<keyword evidence="4 8" id="KW-0479">Metal-binding</keyword>
<protein>
    <recommendedName>
        <fullName evidence="8">Protein nucleotidyltransferase YdiU</fullName>
        <ecNumber evidence="8">2.7.7.-</ecNumber>
    </recommendedName>
    <alternativeName>
        <fullName evidence="8">Protein adenylyltransferase YdiU</fullName>
        <ecNumber evidence="8">2.7.7.108</ecNumber>
    </alternativeName>
    <alternativeName>
        <fullName evidence="8">Protein uridylyltransferase YdiU</fullName>
        <ecNumber evidence="8">2.7.7.-</ecNumber>
    </alternativeName>
</protein>
<proteinExistence type="inferred from homology"/>
<evidence type="ECO:0000256" key="1">
    <source>
        <dbReference type="ARBA" id="ARBA00009747"/>
    </source>
</evidence>
<feature type="binding site" evidence="8">
    <location>
        <position position="179"/>
    </location>
    <ligand>
        <name>ATP</name>
        <dbReference type="ChEBI" id="CHEBI:30616"/>
    </ligand>
</feature>
<organism evidence="9 10">
    <name type="scientific">Maricaulis salignorans</name>
    <dbReference type="NCBI Taxonomy" id="144026"/>
    <lineage>
        <taxon>Bacteria</taxon>
        <taxon>Pseudomonadati</taxon>
        <taxon>Pseudomonadota</taxon>
        <taxon>Alphaproteobacteria</taxon>
        <taxon>Maricaulales</taxon>
        <taxon>Maricaulaceae</taxon>
        <taxon>Maricaulis</taxon>
    </lineage>
</organism>
<accession>A0A1G9N8T9</accession>
<dbReference type="PANTHER" id="PTHR32057">
    <property type="entry name" value="PROTEIN ADENYLYLTRANSFERASE SELO, MITOCHONDRIAL"/>
    <property type="match status" value="1"/>
</dbReference>
<dbReference type="Pfam" id="PF02696">
    <property type="entry name" value="SelO"/>
    <property type="match status" value="1"/>
</dbReference>
<keyword evidence="7 8" id="KW-0460">Magnesium</keyword>
<dbReference type="EC" id="2.7.7.108" evidence="8"/>
<dbReference type="EMBL" id="FNHG01000002">
    <property type="protein sequence ID" value="SDL82844.1"/>
    <property type="molecule type" value="Genomic_DNA"/>
</dbReference>
<comment type="catalytic activity">
    <reaction evidence="8">
        <text>L-seryl-[protein] + UTP = O-(5'-uridylyl)-L-seryl-[protein] + diphosphate</text>
        <dbReference type="Rhea" id="RHEA:64604"/>
        <dbReference type="Rhea" id="RHEA-COMP:9863"/>
        <dbReference type="Rhea" id="RHEA-COMP:16635"/>
        <dbReference type="ChEBI" id="CHEBI:29999"/>
        <dbReference type="ChEBI" id="CHEBI:33019"/>
        <dbReference type="ChEBI" id="CHEBI:46398"/>
        <dbReference type="ChEBI" id="CHEBI:156051"/>
    </reaction>
</comment>
<feature type="binding site" evidence="8">
    <location>
        <position position="265"/>
    </location>
    <ligand>
        <name>ATP</name>
        <dbReference type="ChEBI" id="CHEBI:30616"/>
    </ligand>
</feature>
<keyword evidence="10" id="KW-1185">Reference proteome</keyword>
<comment type="catalytic activity">
    <reaction evidence="8">
        <text>L-seryl-[protein] + ATP = 3-O-(5'-adenylyl)-L-seryl-[protein] + diphosphate</text>
        <dbReference type="Rhea" id="RHEA:58120"/>
        <dbReference type="Rhea" id="RHEA-COMP:9863"/>
        <dbReference type="Rhea" id="RHEA-COMP:15073"/>
        <dbReference type="ChEBI" id="CHEBI:29999"/>
        <dbReference type="ChEBI" id="CHEBI:30616"/>
        <dbReference type="ChEBI" id="CHEBI:33019"/>
        <dbReference type="ChEBI" id="CHEBI:142516"/>
        <dbReference type="EC" id="2.7.7.108"/>
    </reaction>
</comment>
<dbReference type="HAMAP" id="MF_00692">
    <property type="entry name" value="SelO"/>
    <property type="match status" value="1"/>
</dbReference>
<evidence type="ECO:0000313" key="10">
    <source>
        <dbReference type="Proteomes" id="UP000199759"/>
    </source>
</evidence>
<evidence type="ECO:0000313" key="9">
    <source>
        <dbReference type="EMBL" id="SDL82844.1"/>
    </source>
</evidence>
<dbReference type="OrthoDB" id="9776281at2"/>
<dbReference type="GO" id="GO:0030145">
    <property type="term" value="F:manganese ion binding"/>
    <property type="evidence" value="ECO:0007669"/>
    <property type="project" value="UniProtKB-UniRule"/>
</dbReference>
<dbReference type="InterPro" id="IPR003846">
    <property type="entry name" value="SelO"/>
</dbReference>
<dbReference type="STRING" id="144026.SAMN04488568_102261"/>
<feature type="active site" description="Proton acceptor" evidence="8">
    <location>
        <position position="255"/>
    </location>
</feature>
<evidence type="ECO:0000256" key="6">
    <source>
        <dbReference type="ARBA" id="ARBA00022840"/>
    </source>
</evidence>
<reference evidence="9 10" key="1">
    <citation type="submission" date="2016-10" db="EMBL/GenBank/DDBJ databases">
        <authorList>
            <person name="de Groot N.N."/>
        </authorList>
    </citation>
    <scope>NUCLEOTIDE SEQUENCE [LARGE SCALE GENOMIC DNA]</scope>
    <source>
        <strain evidence="9 10">DSM 16077</strain>
    </source>
</reference>
<feature type="binding site" evidence="8">
    <location>
        <position position="186"/>
    </location>
    <ligand>
        <name>ATP</name>
        <dbReference type="ChEBI" id="CHEBI:30616"/>
    </ligand>
</feature>
<feature type="binding site" evidence="8">
    <location>
        <position position="113"/>
    </location>
    <ligand>
        <name>ATP</name>
        <dbReference type="ChEBI" id="CHEBI:30616"/>
    </ligand>
</feature>
<dbReference type="GO" id="GO:0005524">
    <property type="term" value="F:ATP binding"/>
    <property type="evidence" value="ECO:0007669"/>
    <property type="project" value="UniProtKB-UniRule"/>
</dbReference>
<sequence length="478" mass="53133">MSNKTPYTPDPRFMALGPDFADPVQPAAFPAAIERFWNTRWAGAVGLDTLDEAARIAHFQRFESLPDNQPEPLAMRYHGHQFRNYNPQIGDGRGFLFAQLRDGQGRLLDLATKGSGQTPWSRSGDGRLTLKGAVREILAAQMLEALGVYTSKLFAVFETGVPLQRHDEPSPTRSAVMTRLGHSHLRFGSFQRQAYEQAPERITALIDHAIAEYYPALEGREDRPAALLEAVVAANARLAASWMAAGFVHGVLNTDNLNLTGESFDYGPWRFLPHYDPGFTAAYFDENGLYAYARQPEAVFWALQQLAGALSLVGERESLEAALNTFPALYRQALLDAFLARFGIASRGDENDETMLRAFLGFMLASRLPWEAVFFDWFCGAASMGRAMQGPRASAYDGEAFQAWHDLLIQHAPLRPERLDHALFQRTEPVAMTIDVVEAIWARIAEDDDWTALEAALADIEMTRQGFDLGAGRTGFLP</sequence>
<dbReference type="EC" id="2.7.7.-" evidence="8"/>
<comment type="similarity">
    <text evidence="1 8">Belongs to the SELO family.</text>
</comment>
<dbReference type="Proteomes" id="UP000199759">
    <property type="component" value="Unassembled WGS sequence"/>
</dbReference>
<gene>
    <name evidence="8" type="primary">ydiU</name>
    <name evidence="8" type="synonym">selO</name>
    <name evidence="9" type="ORF">SAMN04488568_102261</name>
</gene>
<evidence type="ECO:0000256" key="7">
    <source>
        <dbReference type="ARBA" id="ARBA00022842"/>
    </source>
</evidence>
<name>A0A1G9N8T9_9PROT</name>